<feature type="transmembrane region" description="Helical" evidence="11">
    <location>
        <begin position="800"/>
        <end position="822"/>
    </location>
</feature>
<dbReference type="InterPro" id="IPR017969">
    <property type="entry name" value="Heavy-metal-associated_CS"/>
</dbReference>
<dbReference type="InterPro" id="IPR027256">
    <property type="entry name" value="P-typ_ATPase_IB"/>
</dbReference>
<evidence type="ECO:0000256" key="11">
    <source>
        <dbReference type="RuleBase" id="RU362081"/>
    </source>
</evidence>
<keyword evidence="7 11" id="KW-0067">ATP-binding</keyword>
<evidence type="ECO:0000256" key="5">
    <source>
        <dbReference type="ARBA" id="ARBA00022723"/>
    </source>
</evidence>
<name>A3SRM4_ROSNI</name>
<dbReference type="Proteomes" id="UP000005954">
    <property type="component" value="Unassembled WGS sequence"/>
</dbReference>
<dbReference type="FunFam" id="3.30.70.100:FF:000001">
    <property type="entry name" value="ATPase copper transporting beta"/>
    <property type="match status" value="1"/>
</dbReference>
<dbReference type="PROSITE" id="PS00154">
    <property type="entry name" value="ATPASE_E1_E2"/>
    <property type="match status" value="1"/>
</dbReference>
<dbReference type="InterPro" id="IPR001757">
    <property type="entry name" value="P_typ_ATPase"/>
</dbReference>
<evidence type="ECO:0000256" key="4">
    <source>
        <dbReference type="ARBA" id="ARBA00022692"/>
    </source>
</evidence>
<dbReference type="PRINTS" id="PR00943">
    <property type="entry name" value="CUATPASE"/>
</dbReference>
<dbReference type="InterPro" id="IPR023298">
    <property type="entry name" value="ATPase_P-typ_TM_dom_sf"/>
</dbReference>
<dbReference type="InterPro" id="IPR006121">
    <property type="entry name" value="HMA_dom"/>
</dbReference>
<sequence length="852" mass="87425">MTTAQTYQLSLSNLSCASCVGRAEAALKSAPGVSEAHVNLANESARITTDATGLAAAIAALEAAGYPARTQELRLDIAGMSCASCVGRVQKALAAAPGVIDAHVNLAAESASVTLAEGAGDVQAVLKAARDAGYPATLRSGGPDGGPDGGGTDNATTPRPTQSARKAEEARHLARRTWFAAALALPVFVLEMGSHVIPGMHALIGQSIGHETSWILQFLLTSLVLFIPGRSFYTKGFPALFRGAPDMNSLVALGTGAAYLYSLVALFAPALLPASARAVYFEAAAVIVVLILLGRWMEARARGRTGAAIEKLLGLQVKEARVRVDGEITTRAVDDLQPGDILVVRPGERIPVDGELTEGRANIDESMITGEPLPVAKTPGDAVTGGTVNGTGSFEFRATRVGADTTLAQIIRMVEEAQGARLPIQGLVDRITLWFVPAVIAVALATLAAWLAFGPSPALSHALVAAVSVLIIACPCAMGLATPTSIMVGTGRAAGLGVLFRKGDALQQLSEIDIVAFDKTGTITEGRPELTDLHLAEGVTRADLLAAVAAVEARSEHPIAEAILRAARAEGVATLEASDFEAIAGHGVTAMVAGKEVLVGAARLLAREGVDSSHLDPVAEAMAERGRTAFYVALDGEAAAVIGVSDPIKPASRAAIAALHDRGLRVAMITGDKEATARAIAREAGIDTVVADVLPDGKVAALDHLRTHGEKLAFVGDGINDAPALAHADVGIAIGTGTDVAIESADVVLMSGDLRGVVNALHVSGATLRNIRQNLVWAFGYNVALIPVAAGVLYPAFGLLLSPMLAAGAMALSSVFVLSNALRLRGLSAALSETPGGTTPAGQARARQEVTA</sequence>
<dbReference type="InterPro" id="IPR044492">
    <property type="entry name" value="P_typ_ATPase_HD_dom"/>
</dbReference>
<dbReference type="SUPFAM" id="SSF81665">
    <property type="entry name" value="Calcium ATPase, transmembrane domain M"/>
    <property type="match status" value="1"/>
</dbReference>
<dbReference type="InterPro" id="IPR018303">
    <property type="entry name" value="ATPase_P-typ_P_site"/>
</dbReference>
<dbReference type="Gene3D" id="2.70.150.10">
    <property type="entry name" value="Calcium-transporting ATPase, cytoplasmic transduction domain A"/>
    <property type="match status" value="1"/>
</dbReference>
<dbReference type="Gene3D" id="3.40.1110.10">
    <property type="entry name" value="Calcium-transporting ATPase, cytoplasmic domain N"/>
    <property type="match status" value="1"/>
</dbReference>
<feature type="region of interest" description="Disordered" evidence="12">
    <location>
        <begin position="833"/>
        <end position="852"/>
    </location>
</feature>
<dbReference type="GO" id="GO:0005524">
    <property type="term" value="F:ATP binding"/>
    <property type="evidence" value="ECO:0007669"/>
    <property type="project" value="UniProtKB-UniRule"/>
</dbReference>
<comment type="similarity">
    <text evidence="2 11">Belongs to the cation transport ATPase (P-type) (TC 3.A.3) family. Type IB subfamily.</text>
</comment>
<dbReference type="STRING" id="89187.ISM_11685"/>
<feature type="compositionally biased region" description="Gly residues" evidence="12">
    <location>
        <begin position="142"/>
        <end position="152"/>
    </location>
</feature>
<feature type="transmembrane region" description="Helical" evidence="11">
    <location>
        <begin position="775"/>
        <end position="794"/>
    </location>
</feature>
<dbReference type="SUPFAM" id="SSF56784">
    <property type="entry name" value="HAD-like"/>
    <property type="match status" value="1"/>
</dbReference>
<dbReference type="GO" id="GO:0005507">
    <property type="term" value="F:copper ion binding"/>
    <property type="evidence" value="ECO:0007669"/>
    <property type="project" value="TreeGrafter"/>
</dbReference>
<reference evidence="14 15" key="1">
    <citation type="submission" date="2005-12" db="EMBL/GenBank/DDBJ databases">
        <authorList>
            <person name="Moran M.A."/>
            <person name="Ferriera S."/>
            <person name="Johnson J."/>
            <person name="Kravitz S."/>
            <person name="Halpern A."/>
            <person name="Remington K."/>
            <person name="Beeson K."/>
            <person name="Tran B."/>
            <person name="Rogers Y.-H."/>
            <person name="Friedman R."/>
            <person name="Venter J.C."/>
        </authorList>
    </citation>
    <scope>NUCLEOTIDE SEQUENCE [LARGE SCALE GENOMIC DNA]</scope>
    <source>
        <strain evidence="15">ATCC BAA-591 / DSM 15170 / ISM</strain>
    </source>
</reference>
<organism evidence="14 15">
    <name type="scientific">Roseovarius nubinhibens (strain ATCC BAA-591 / DSM 15170 / ISM)</name>
    <dbReference type="NCBI Taxonomy" id="89187"/>
    <lineage>
        <taxon>Bacteria</taxon>
        <taxon>Pseudomonadati</taxon>
        <taxon>Pseudomonadota</taxon>
        <taxon>Alphaproteobacteria</taxon>
        <taxon>Rhodobacterales</taxon>
        <taxon>Roseobacteraceae</taxon>
        <taxon>Roseovarius</taxon>
    </lineage>
</organism>
<dbReference type="Pfam" id="PF00122">
    <property type="entry name" value="E1-E2_ATPase"/>
    <property type="match status" value="1"/>
</dbReference>
<comment type="caution">
    <text evidence="14">The sequence shown here is derived from an EMBL/GenBank/DDBJ whole genome shotgun (WGS) entry which is preliminary data.</text>
</comment>
<evidence type="ECO:0000256" key="8">
    <source>
        <dbReference type="ARBA" id="ARBA00022967"/>
    </source>
</evidence>
<evidence type="ECO:0000256" key="9">
    <source>
        <dbReference type="ARBA" id="ARBA00022989"/>
    </source>
</evidence>
<keyword evidence="5 11" id="KW-0479">Metal-binding</keyword>
<keyword evidence="6 11" id="KW-0547">Nucleotide-binding</keyword>
<dbReference type="Gene3D" id="3.30.70.100">
    <property type="match status" value="2"/>
</dbReference>
<evidence type="ECO:0000256" key="2">
    <source>
        <dbReference type="ARBA" id="ARBA00006024"/>
    </source>
</evidence>
<feature type="region of interest" description="Disordered" evidence="12">
    <location>
        <begin position="135"/>
        <end position="168"/>
    </location>
</feature>
<feature type="transmembrane region" description="Helical" evidence="11">
    <location>
        <begin position="178"/>
        <end position="200"/>
    </location>
</feature>
<feature type="transmembrane region" description="Helical" evidence="11">
    <location>
        <begin position="431"/>
        <end position="453"/>
    </location>
</feature>
<keyword evidence="3 11" id="KW-1003">Cell membrane</keyword>
<accession>A3SRM4</accession>
<evidence type="ECO:0000256" key="7">
    <source>
        <dbReference type="ARBA" id="ARBA00022840"/>
    </source>
</evidence>
<dbReference type="NCBIfam" id="TIGR01511">
    <property type="entry name" value="ATPase-IB1_Cu"/>
    <property type="match status" value="1"/>
</dbReference>
<dbReference type="InterPro" id="IPR036163">
    <property type="entry name" value="HMA_dom_sf"/>
</dbReference>
<dbReference type="PANTHER" id="PTHR43520">
    <property type="entry name" value="ATP7, ISOFORM B"/>
    <property type="match status" value="1"/>
</dbReference>
<comment type="subcellular location">
    <subcellularLocation>
        <location evidence="1">Cell membrane</location>
        <topology evidence="1">Multi-pass membrane protein</topology>
    </subcellularLocation>
</comment>
<dbReference type="OrthoDB" id="9807843at2"/>
<feature type="domain" description="HMA" evidence="13">
    <location>
        <begin position="5"/>
        <end position="69"/>
    </location>
</feature>
<dbReference type="NCBIfam" id="TIGR01525">
    <property type="entry name" value="ATPase-IB_hvy"/>
    <property type="match status" value="1"/>
</dbReference>
<feature type="transmembrane region" description="Helical" evidence="11">
    <location>
        <begin position="278"/>
        <end position="296"/>
    </location>
</feature>
<dbReference type="GO" id="GO:0055070">
    <property type="term" value="P:copper ion homeostasis"/>
    <property type="evidence" value="ECO:0007669"/>
    <property type="project" value="TreeGrafter"/>
</dbReference>
<dbReference type="GO" id="GO:0060003">
    <property type="term" value="P:copper ion export"/>
    <property type="evidence" value="ECO:0007669"/>
    <property type="project" value="UniProtKB-ARBA"/>
</dbReference>
<evidence type="ECO:0000256" key="6">
    <source>
        <dbReference type="ARBA" id="ARBA00022741"/>
    </source>
</evidence>
<dbReference type="SUPFAM" id="SSF55008">
    <property type="entry name" value="HMA, heavy metal-associated domain"/>
    <property type="match status" value="2"/>
</dbReference>
<dbReference type="Pfam" id="PF00403">
    <property type="entry name" value="HMA"/>
    <property type="match status" value="2"/>
</dbReference>
<feature type="transmembrane region" description="Helical" evidence="11">
    <location>
        <begin position="459"/>
        <end position="482"/>
    </location>
</feature>
<evidence type="ECO:0000256" key="3">
    <source>
        <dbReference type="ARBA" id="ARBA00022475"/>
    </source>
</evidence>
<dbReference type="PRINTS" id="PR00119">
    <property type="entry name" value="CATATPASE"/>
</dbReference>
<feature type="transmembrane region" description="Helical" evidence="11">
    <location>
        <begin position="212"/>
        <end position="229"/>
    </location>
</feature>
<keyword evidence="10 11" id="KW-0472">Membrane</keyword>
<dbReference type="SUPFAM" id="SSF81653">
    <property type="entry name" value="Calcium ATPase, transduction domain A"/>
    <property type="match status" value="1"/>
</dbReference>
<dbReference type="GO" id="GO:0043682">
    <property type="term" value="F:P-type divalent copper transporter activity"/>
    <property type="evidence" value="ECO:0007669"/>
    <property type="project" value="TreeGrafter"/>
</dbReference>
<dbReference type="GO" id="GO:0016887">
    <property type="term" value="F:ATP hydrolysis activity"/>
    <property type="evidence" value="ECO:0007669"/>
    <property type="project" value="InterPro"/>
</dbReference>
<dbReference type="Pfam" id="PF00702">
    <property type="entry name" value="Hydrolase"/>
    <property type="match status" value="1"/>
</dbReference>
<dbReference type="RefSeq" id="WP_009814346.1">
    <property type="nucleotide sequence ID" value="NZ_CH724156.1"/>
</dbReference>
<proteinExistence type="inferred from homology"/>
<feature type="compositionally biased region" description="Polar residues" evidence="12">
    <location>
        <begin position="153"/>
        <end position="164"/>
    </location>
</feature>
<dbReference type="SFLD" id="SFLDS00003">
    <property type="entry name" value="Haloacid_Dehalogenase"/>
    <property type="match status" value="1"/>
</dbReference>
<dbReference type="InterPro" id="IPR023299">
    <property type="entry name" value="ATPase_P-typ_cyto_dom_N"/>
</dbReference>
<protein>
    <submittedName>
        <fullName evidence="14">Copper-translocating P-type ATPase</fullName>
    </submittedName>
</protein>
<dbReference type="InterPro" id="IPR023214">
    <property type="entry name" value="HAD_sf"/>
</dbReference>
<dbReference type="PROSITE" id="PS01047">
    <property type="entry name" value="HMA_1"/>
    <property type="match status" value="1"/>
</dbReference>
<keyword evidence="4 11" id="KW-0812">Transmembrane</keyword>
<dbReference type="GO" id="GO:0005886">
    <property type="term" value="C:plasma membrane"/>
    <property type="evidence" value="ECO:0007669"/>
    <property type="project" value="UniProtKB-SubCell"/>
</dbReference>
<dbReference type="InterPro" id="IPR036412">
    <property type="entry name" value="HAD-like_sf"/>
</dbReference>
<dbReference type="InterPro" id="IPR059000">
    <property type="entry name" value="ATPase_P-type_domA"/>
</dbReference>
<gene>
    <name evidence="14" type="ORF">ISM_11685</name>
</gene>
<keyword evidence="9 11" id="KW-1133">Transmembrane helix</keyword>
<evidence type="ECO:0000313" key="14">
    <source>
        <dbReference type="EMBL" id="EAP75247.1"/>
    </source>
</evidence>
<keyword evidence="8" id="KW-1278">Translocase</keyword>
<dbReference type="HOGENOM" id="CLU_001771_0_3_5"/>
<dbReference type="PANTHER" id="PTHR43520:SF8">
    <property type="entry name" value="P-TYPE CU(+) TRANSPORTER"/>
    <property type="match status" value="1"/>
</dbReference>
<dbReference type="NCBIfam" id="TIGR01494">
    <property type="entry name" value="ATPase_P-type"/>
    <property type="match status" value="1"/>
</dbReference>
<dbReference type="SFLD" id="SFLDF00027">
    <property type="entry name" value="p-type_atpase"/>
    <property type="match status" value="1"/>
</dbReference>
<dbReference type="SFLD" id="SFLDG00002">
    <property type="entry name" value="C1.7:_P-type_atpase_like"/>
    <property type="match status" value="1"/>
</dbReference>
<evidence type="ECO:0000259" key="13">
    <source>
        <dbReference type="PROSITE" id="PS50846"/>
    </source>
</evidence>
<evidence type="ECO:0000256" key="10">
    <source>
        <dbReference type="ARBA" id="ARBA00023136"/>
    </source>
</evidence>
<keyword evidence="15" id="KW-1185">Reference proteome</keyword>
<dbReference type="InterPro" id="IPR008250">
    <property type="entry name" value="ATPase_P-typ_transduc_dom_A_sf"/>
</dbReference>
<evidence type="ECO:0000256" key="12">
    <source>
        <dbReference type="SAM" id="MobiDB-lite"/>
    </source>
</evidence>
<feature type="transmembrane region" description="Helical" evidence="11">
    <location>
        <begin position="250"/>
        <end position="272"/>
    </location>
</feature>
<dbReference type="PROSITE" id="PS50846">
    <property type="entry name" value="HMA_2"/>
    <property type="match status" value="2"/>
</dbReference>
<dbReference type="CDD" id="cd02094">
    <property type="entry name" value="P-type_ATPase_Cu-like"/>
    <property type="match status" value="1"/>
</dbReference>
<dbReference type="Gene3D" id="3.40.50.1000">
    <property type="entry name" value="HAD superfamily/HAD-like"/>
    <property type="match status" value="1"/>
</dbReference>
<evidence type="ECO:0000313" key="15">
    <source>
        <dbReference type="Proteomes" id="UP000005954"/>
    </source>
</evidence>
<feature type="domain" description="HMA" evidence="13">
    <location>
        <begin position="71"/>
        <end position="137"/>
    </location>
</feature>
<dbReference type="eggNOG" id="COG2217">
    <property type="taxonomic scope" value="Bacteria"/>
</dbReference>
<dbReference type="FunFam" id="2.70.150.10:FF:000020">
    <property type="entry name" value="Copper-exporting P-type ATPase A"/>
    <property type="match status" value="1"/>
</dbReference>
<dbReference type="AlphaFoldDB" id="A3SRM4"/>
<dbReference type="EMBL" id="AALY01000004">
    <property type="protein sequence ID" value="EAP75247.1"/>
    <property type="molecule type" value="Genomic_DNA"/>
</dbReference>
<evidence type="ECO:0000256" key="1">
    <source>
        <dbReference type="ARBA" id="ARBA00004651"/>
    </source>
</evidence>
<dbReference type="CDD" id="cd00371">
    <property type="entry name" value="HMA"/>
    <property type="match status" value="2"/>
</dbReference>